<dbReference type="InterPro" id="IPR000101">
    <property type="entry name" value="GGT_peptidase"/>
</dbReference>
<evidence type="ECO:0000313" key="8">
    <source>
        <dbReference type="Proteomes" id="UP000681414"/>
    </source>
</evidence>
<dbReference type="InterPro" id="IPR043138">
    <property type="entry name" value="GGT_lsub"/>
</dbReference>
<dbReference type="InterPro" id="IPR052896">
    <property type="entry name" value="GGT-like_enzyme"/>
</dbReference>
<sequence length="536" mass="58614">MKTDHQYYPYSSQRMTVHGQKGMVATTQPLAAQAGLRVMQQGGNAIDAAIATAACLTVVEPNSTSIGGDSFVLVWTKGELHGLNASGPAPKSISIDKVKELGHDHMPGIGVLPITVPGTPASWVALSKRFGKLPLKEVLKPAIEYARDGFPVSSEIGKFWDIRFHEYTEQYKGEEFQEWFNVYAPNGRAPEIGEIWKSPDHARTLEAIAETDGEAFYRGELAEKIAQCVAKHNGFLTKEDLSEYEPEWVQPISVNYRGYDIWEIPPNGQGIVALMALQILKDFDFVAKDSIDAYHKQIEAVKLAYMDGLKYITDPKSMIVTEKELLSEQYAAVRRALINDQAILPEAGEPVPGGTVYLATADGEGNMVSFIQSHAGDFGSGVVVPGTGICLQNRGSGFSLDPNHHNALEGGKKTFHTIIPGFITKGNEPVGPFGIMCGMIQPQAHVQVVMNLVDFVLNPQAALDAPRWRWIKEKIIEVEPQFPDHIAKALVRKGHIVQRAVDSGMFGRGQIICRDQETGILSGGTEPRADGSIAVW</sequence>
<comment type="catalytic activity">
    <reaction evidence="2 6">
        <text>glutathione + H2O = L-cysteinylglycine + L-glutamate</text>
        <dbReference type="Rhea" id="RHEA:28807"/>
        <dbReference type="ChEBI" id="CHEBI:15377"/>
        <dbReference type="ChEBI" id="CHEBI:29985"/>
        <dbReference type="ChEBI" id="CHEBI:57925"/>
        <dbReference type="ChEBI" id="CHEBI:61694"/>
        <dbReference type="EC" id="3.4.19.13"/>
    </reaction>
</comment>
<evidence type="ECO:0000256" key="6">
    <source>
        <dbReference type="RuleBase" id="RU368036"/>
    </source>
</evidence>
<dbReference type="NCBIfam" id="TIGR00066">
    <property type="entry name" value="g_glut_trans"/>
    <property type="match status" value="1"/>
</dbReference>
<comment type="PTM">
    <text evidence="6">Cleaved by autocatalysis into a large and a small subunit.</text>
</comment>
<feature type="binding site" evidence="5">
    <location>
        <position position="438"/>
    </location>
    <ligand>
        <name>L-glutamate</name>
        <dbReference type="ChEBI" id="CHEBI:29985"/>
    </ligand>
</feature>
<dbReference type="Proteomes" id="UP000681414">
    <property type="component" value="Unassembled WGS sequence"/>
</dbReference>
<reference evidence="7 8" key="1">
    <citation type="submission" date="2021-05" db="EMBL/GenBank/DDBJ databases">
        <title>Novel Bacillus species.</title>
        <authorList>
            <person name="Liu G."/>
        </authorList>
    </citation>
    <scope>NUCLEOTIDE SEQUENCE [LARGE SCALE GENOMIC DNA]</scope>
    <source>
        <strain evidence="8">FJAT-49780</strain>
    </source>
</reference>
<feature type="active site" description="Nucleophile" evidence="4">
    <location>
        <position position="355"/>
    </location>
</feature>
<dbReference type="PRINTS" id="PR01210">
    <property type="entry name" value="GGTRANSPTASE"/>
</dbReference>
<protein>
    <recommendedName>
        <fullName evidence="6">Glutathione hydrolase proenzyme</fullName>
        <ecNumber evidence="6">2.3.2.2</ecNumber>
        <ecNumber evidence="6">3.4.19.13</ecNumber>
    </recommendedName>
    <component>
        <recommendedName>
            <fullName evidence="6">Glutathione hydrolase large chain</fullName>
        </recommendedName>
    </component>
    <component>
        <recommendedName>
            <fullName evidence="6">Glutathione hydrolase small chain</fullName>
        </recommendedName>
    </component>
</protein>
<evidence type="ECO:0000256" key="3">
    <source>
        <dbReference type="ARBA" id="ARBA00047417"/>
    </source>
</evidence>
<evidence type="ECO:0000256" key="1">
    <source>
        <dbReference type="ARBA" id="ARBA00001049"/>
    </source>
</evidence>
<dbReference type="EMBL" id="JAGYPG010000002">
    <property type="protein sequence ID" value="MBS4195463.1"/>
    <property type="molecule type" value="Genomic_DNA"/>
</dbReference>
<dbReference type="PANTHER" id="PTHR43881">
    <property type="entry name" value="GAMMA-GLUTAMYLTRANSPEPTIDASE (AFU_ORTHOLOGUE AFUA_4G13580)"/>
    <property type="match status" value="1"/>
</dbReference>
<comment type="catalytic activity">
    <reaction evidence="3 6">
        <text>an N-terminal (5-L-glutamyl)-[peptide] + an alpha-amino acid = 5-L-glutamyl amino acid + an N-terminal L-alpha-aminoacyl-[peptide]</text>
        <dbReference type="Rhea" id="RHEA:23904"/>
        <dbReference type="Rhea" id="RHEA-COMP:9780"/>
        <dbReference type="Rhea" id="RHEA-COMP:9795"/>
        <dbReference type="ChEBI" id="CHEBI:77644"/>
        <dbReference type="ChEBI" id="CHEBI:78597"/>
        <dbReference type="ChEBI" id="CHEBI:78599"/>
        <dbReference type="ChEBI" id="CHEBI:78608"/>
        <dbReference type="EC" id="2.3.2.2"/>
    </reaction>
</comment>
<dbReference type="InterPro" id="IPR043137">
    <property type="entry name" value="GGT_ssub_C"/>
</dbReference>
<comment type="similarity">
    <text evidence="6">Belongs to the gamma-glutamyltransferase family.</text>
</comment>
<dbReference type="SUPFAM" id="SSF56235">
    <property type="entry name" value="N-terminal nucleophile aminohydrolases (Ntn hydrolases)"/>
    <property type="match status" value="1"/>
</dbReference>
<comment type="caution">
    <text evidence="7">The sequence shown here is derived from an EMBL/GenBank/DDBJ whole genome shotgun (WGS) entry which is preliminary data.</text>
</comment>
<evidence type="ECO:0000256" key="4">
    <source>
        <dbReference type="PIRSR" id="PIRSR600101-1"/>
    </source>
</evidence>
<dbReference type="Gene3D" id="3.60.20.40">
    <property type="match status" value="1"/>
</dbReference>
<keyword evidence="6" id="KW-0865">Zymogen</keyword>
<dbReference type="GO" id="GO:0006751">
    <property type="term" value="P:glutathione catabolic process"/>
    <property type="evidence" value="ECO:0007669"/>
    <property type="project" value="UniProtKB-UniRule"/>
</dbReference>
<organism evidence="7 8">
    <name type="scientific">Lederbergia citri</name>
    <dbReference type="NCBI Taxonomy" id="2833580"/>
    <lineage>
        <taxon>Bacteria</taxon>
        <taxon>Bacillati</taxon>
        <taxon>Bacillota</taxon>
        <taxon>Bacilli</taxon>
        <taxon>Bacillales</taxon>
        <taxon>Bacillaceae</taxon>
        <taxon>Lederbergia</taxon>
    </lineage>
</organism>
<dbReference type="GO" id="GO:0103068">
    <property type="term" value="F:leukotriene C4 gamma-glutamyl transferase activity"/>
    <property type="evidence" value="ECO:0007669"/>
    <property type="project" value="UniProtKB-EC"/>
</dbReference>
<comment type="subunit">
    <text evidence="6">This enzyme consists of two polypeptide chains, which are synthesized in precursor form from a single polypeptide.</text>
</comment>
<proteinExistence type="inferred from homology"/>
<dbReference type="Pfam" id="PF01019">
    <property type="entry name" value="G_glu_transpept"/>
    <property type="match status" value="1"/>
</dbReference>
<name>A0A942TEQ3_9BACI</name>
<dbReference type="EC" id="2.3.2.2" evidence="6"/>
<dbReference type="InterPro" id="IPR029055">
    <property type="entry name" value="Ntn_hydrolases_N"/>
</dbReference>
<comment type="catalytic activity">
    <reaction evidence="1 6">
        <text>an S-substituted glutathione + H2O = an S-substituted L-cysteinylglycine + L-glutamate</text>
        <dbReference type="Rhea" id="RHEA:59468"/>
        <dbReference type="ChEBI" id="CHEBI:15377"/>
        <dbReference type="ChEBI" id="CHEBI:29985"/>
        <dbReference type="ChEBI" id="CHEBI:90779"/>
        <dbReference type="ChEBI" id="CHEBI:143103"/>
        <dbReference type="EC" id="3.4.19.13"/>
    </reaction>
</comment>
<gene>
    <name evidence="7" type="primary">ggt</name>
    <name evidence="7" type="ORF">KHA97_10385</name>
</gene>
<dbReference type="Gene3D" id="1.10.246.130">
    <property type="match status" value="1"/>
</dbReference>
<keyword evidence="6" id="KW-0317">Glutathione biosynthesis</keyword>
<accession>A0A942TEQ3</accession>
<dbReference type="AlphaFoldDB" id="A0A942TEQ3"/>
<evidence type="ECO:0000256" key="2">
    <source>
        <dbReference type="ARBA" id="ARBA00001089"/>
    </source>
</evidence>
<dbReference type="GO" id="GO:0006750">
    <property type="term" value="P:glutathione biosynthetic process"/>
    <property type="evidence" value="ECO:0007669"/>
    <property type="project" value="UniProtKB-KW"/>
</dbReference>
<keyword evidence="6 7" id="KW-0012">Acyltransferase</keyword>
<evidence type="ECO:0000256" key="5">
    <source>
        <dbReference type="PIRSR" id="PIRSR600101-2"/>
    </source>
</evidence>
<evidence type="ECO:0000313" key="7">
    <source>
        <dbReference type="EMBL" id="MBS4195463.1"/>
    </source>
</evidence>
<keyword evidence="6 7" id="KW-0808">Transferase</keyword>
<dbReference type="GO" id="GO:0036374">
    <property type="term" value="F:glutathione hydrolase activity"/>
    <property type="evidence" value="ECO:0007669"/>
    <property type="project" value="UniProtKB-UniRule"/>
</dbReference>
<keyword evidence="6" id="KW-0378">Hydrolase</keyword>
<dbReference type="EC" id="3.4.19.13" evidence="6"/>
<keyword evidence="8" id="KW-1185">Reference proteome</keyword>
<dbReference type="PANTHER" id="PTHR43881:SF1">
    <property type="entry name" value="GAMMA-GLUTAMYLTRANSPEPTIDASE (AFU_ORTHOLOGUE AFUA_4G13580)"/>
    <property type="match status" value="1"/>
</dbReference>
<dbReference type="RefSeq" id="WP_213124679.1">
    <property type="nucleotide sequence ID" value="NZ_JAGYPG010000002.1"/>
</dbReference>
<comment type="pathway">
    <text evidence="6">Sulfur metabolism; glutathione metabolism.</text>
</comment>